<evidence type="ECO:0000313" key="4">
    <source>
        <dbReference type="Proteomes" id="UP001476798"/>
    </source>
</evidence>
<keyword evidence="4" id="KW-1185">Reference proteome</keyword>
<organism evidence="3 4">
    <name type="scientific">Goodea atripinnis</name>
    <dbReference type="NCBI Taxonomy" id="208336"/>
    <lineage>
        <taxon>Eukaryota</taxon>
        <taxon>Metazoa</taxon>
        <taxon>Chordata</taxon>
        <taxon>Craniata</taxon>
        <taxon>Vertebrata</taxon>
        <taxon>Euteleostomi</taxon>
        <taxon>Actinopterygii</taxon>
        <taxon>Neopterygii</taxon>
        <taxon>Teleostei</taxon>
        <taxon>Neoteleostei</taxon>
        <taxon>Acanthomorphata</taxon>
        <taxon>Ovalentaria</taxon>
        <taxon>Atherinomorphae</taxon>
        <taxon>Cyprinodontiformes</taxon>
        <taxon>Goodeidae</taxon>
        <taxon>Goodea</taxon>
    </lineage>
</organism>
<evidence type="ECO:0000256" key="2">
    <source>
        <dbReference type="SAM" id="MobiDB-lite"/>
    </source>
</evidence>
<name>A0ABV0PCZ0_9TELE</name>
<dbReference type="Gene3D" id="3.40.50.300">
    <property type="entry name" value="P-loop containing nucleotide triphosphate hydrolases"/>
    <property type="match status" value="1"/>
</dbReference>
<feature type="region of interest" description="Disordered" evidence="2">
    <location>
        <begin position="1"/>
        <end position="43"/>
    </location>
</feature>
<comment type="caution">
    <text evidence="3">The sequence shown here is derived from an EMBL/GenBank/DDBJ whole genome shotgun (WGS) entry which is preliminary data.</text>
</comment>
<sequence>MDPRYDIPRRAAAGGVSGGSGGSTNSSPALGAQSRRRKMPPRPADFKLQIIIIGSRGVGKTSLMERFTDDTFCESCKSTVGENRGLFFSLLFYLGSFSWLKKRDPTTS</sequence>
<reference evidence="3 4" key="1">
    <citation type="submission" date="2021-06" db="EMBL/GenBank/DDBJ databases">
        <authorList>
            <person name="Palmer J.M."/>
        </authorList>
    </citation>
    <scope>NUCLEOTIDE SEQUENCE [LARGE SCALE GENOMIC DNA]</scope>
    <source>
        <strain evidence="3 4">GA_2019</strain>
        <tissue evidence="3">Muscle</tissue>
    </source>
</reference>
<gene>
    <name evidence="3" type="primary">RAB12</name>
    <name evidence="3" type="ORF">GOODEAATRI_010507</name>
</gene>
<evidence type="ECO:0000313" key="3">
    <source>
        <dbReference type="EMBL" id="MEQ2181336.1"/>
    </source>
</evidence>
<proteinExistence type="predicted"/>
<dbReference type="InterPro" id="IPR027417">
    <property type="entry name" value="P-loop_NTPase"/>
</dbReference>
<protein>
    <submittedName>
        <fullName evidence="3">Ras- protein Rab-12</fullName>
    </submittedName>
</protein>
<accession>A0ABV0PCZ0</accession>
<keyword evidence="1" id="KW-0547">Nucleotide-binding</keyword>
<dbReference type="SUPFAM" id="SSF52540">
    <property type="entry name" value="P-loop containing nucleoside triphosphate hydrolases"/>
    <property type="match status" value="1"/>
</dbReference>
<dbReference type="InterPro" id="IPR001806">
    <property type="entry name" value="Small_GTPase"/>
</dbReference>
<evidence type="ECO:0000256" key="1">
    <source>
        <dbReference type="ARBA" id="ARBA00022741"/>
    </source>
</evidence>
<dbReference type="EMBL" id="JAHRIO010070584">
    <property type="protein sequence ID" value="MEQ2181336.1"/>
    <property type="molecule type" value="Genomic_DNA"/>
</dbReference>
<dbReference type="Pfam" id="PF00071">
    <property type="entry name" value="Ras"/>
    <property type="match status" value="1"/>
</dbReference>
<dbReference type="Proteomes" id="UP001476798">
    <property type="component" value="Unassembled WGS sequence"/>
</dbReference>